<accession>A0AAV4D1R2</accession>
<dbReference type="EMBL" id="BLXT01007308">
    <property type="protein sequence ID" value="GFO37973.1"/>
    <property type="molecule type" value="Genomic_DNA"/>
</dbReference>
<gene>
    <name evidence="1" type="ORF">PoB_006447800</name>
</gene>
<name>A0AAV4D1R2_9GAST</name>
<sequence>MHNVMNDRHMATRYSDMMIQQDNYGHHEWILHAGYARCHDDLNMTTGPHKITIARLPLQYIMNDLYNTTMYSIMMSLDNVMNYLHKITRRNCHK</sequence>
<dbReference type="Proteomes" id="UP000735302">
    <property type="component" value="Unassembled WGS sequence"/>
</dbReference>
<evidence type="ECO:0000313" key="2">
    <source>
        <dbReference type="Proteomes" id="UP000735302"/>
    </source>
</evidence>
<proteinExistence type="predicted"/>
<keyword evidence="2" id="KW-1185">Reference proteome</keyword>
<organism evidence="1 2">
    <name type="scientific">Plakobranchus ocellatus</name>
    <dbReference type="NCBI Taxonomy" id="259542"/>
    <lineage>
        <taxon>Eukaryota</taxon>
        <taxon>Metazoa</taxon>
        <taxon>Spiralia</taxon>
        <taxon>Lophotrochozoa</taxon>
        <taxon>Mollusca</taxon>
        <taxon>Gastropoda</taxon>
        <taxon>Heterobranchia</taxon>
        <taxon>Euthyneura</taxon>
        <taxon>Panpulmonata</taxon>
        <taxon>Sacoglossa</taxon>
        <taxon>Placobranchoidea</taxon>
        <taxon>Plakobranchidae</taxon>
        <taxon>Plakobranchus</taxon>
    </lineage>
</organism>
<evidence type="ECO:0000313" key="1">
    <source>
        <dbReference type="EMBL" id="GFO37973.1"/>
    </source>
</evidence>
<protein>
    <submittedName>
        <fullName evidence="1">Uncharacterized protein</fullName>
    </submittedName>
</protein>
<reference evidence="1 2" key="1">
    <citation type="journal article" date="2021" name="Elife">
        <title>Chloroplast acquisition without the gene transfer in kleptoplastic sea slugs, Plakobranchus ocellatus.</title>
        <authorList>
            <person name="Maeda T."/>
            <person name="Takahashi S."/>
            <person name="Yoshida T."/>
            <person name="Shimamura S."/>
            <person name="Takaki Y."/>
            <person name="Nagai Y."/>
            <person name="Toyoda A."/>
            <person name="Suzuki Y."/>
            <person name="Arimoto A."/>
            <person name="Ishii H."/>
            <person name="Satoh N."/>
            <person name="Nishiyama T."/>
            <person name="Hasebe M."/>
            <person name="Maruyama T."/>
            <person name="Minagawa J."/>
            <person name="Obokata J."/>
            <person name="Shigenobu S."/>
        </authorList>
    </citation>
    <scope>NUCLEOTIDE SEQUENCE [LARGE SCALE GENOMIC DNA]</scope>
</reference>
<comment type="caution">
    <text evidence="1">The sequence shown here is derived from an EMBL/GenBank/DDBJ whole genome shotgun (WGS) entry which is preliminary data.</text>
</comment>
<dbReference type="AlphaFoldDB" id="A0AAV4D1R2"/>